<organism evidence="1 2">
    <name type="scientific">Croceicoccus pelagius</name>
    <dbReference type="NCBI Taxonomy" id="1703341"/>
    <lineage>
        <taxon>Bacteria</taxon>
        <taxon>Pseudomonadati</taxon>
        <taxon>Pseudomonadota</taxon>
        <taxon>Alphaproteobacteria</taxon>
        <taxon>Sphingomonadales</taxon>
        <taxon>Erythrobacteraceae</taxon>
        <taxon>Croceicoccus</taxon>
    </lineage>
</organism>
<dbReference type="EMBL" id="BMIO01000004">
    <property type="protein sequence ID" value="GGD41595.1"/>
    <property type="molecule type" value="Genomic_DNA"/>
</dbReference>
<name>A0A916YEE8_9SPHN</name>
<dbReference type="Proteomes" id="UP000598997">
    <property type="component" value="Unassembled WGS sequence"/>
</dbReference>
<accession>A0A916YEE8</accession>
<dbReference type="RefSeq" id="WP_066766571.1">
    <property type="nucleotide sequence ID" value="NZ_BMIO01000004.1"/>
</dbReference>
<evidence type="ECO:0000313" key="1">
    <source>
        <dbReference type="EMBL" id="GGD41595.1"/>
    </source>
</evidence>
<dbReference type="PROSITE" id="PS51257">
    <property type="entry name" value="PROKAR_LIPOPROTEIN"/>
    <property type="match status" value="1"/>
</dbReference>
<dbReference type="AlphaFoldDB" id="A0A916YEE8"/>
<proteinExistence type="predicted"/>
<comment type="caution">
    <text evidence="1">The sequence shown here is derived from an EMBL/GenBank/DDBJ whole genome shotgun (WGS) entry which is preliminary data.</text>
</comment>
<sequence length="165" mass="17922">MRALAALAFAGLAACGPALPEPEEREHPMGDPRAAMEGRIVEEFPEPANPWPETIRGDWRLAGIDGEPFEADYGVAIHIGQDRIEFDNCQQIAWNYTHKAEKVTTRRTPAITIDIKPKPLPCAAPLEPEIASMVAAIDAASEVRRTPENGIQLSGGSHSVTLFSQ</sequence>
<protein>
    <submittedName>
        <fullName evidence="1">Uncharacterized protein</fullName>
    </submittedName>
</protein>
<evidence type="ECO:0000313" key="2">
    <source>
        <dbReference type="Proteomes" id="UP000598997"/>
    </source>
</evidence>
<keyword evidence="2" id="KW-1185">Reference proteome</keyword>
<reference evidence="1 2" key="1">
    <citation type="journal article" date="2014" name="Int. J. Syst. Evol. Microbiol.">
        <title>Complete genome sequence of Corynebacterium casei LMG S-19264T (=DSM 44701T), isolated from a smear-ripened cheese.</title>
        <authorList>
            <consortium name="US DOE Joint Genome Institute (JGI-PGF)"/>
            <person name="Walter F."/>
            <person name="Albersmeier A."/>
            <person name="Kalinowski J."/>
            <person name="Ruckert C."/>
        </authorList>
    </citation>
    <scope>NUCLEOTIDE SEQUENCE [LARGE SCALE GENOMIC DNA]</scope>
    <source>
        <strain evidence="1 2">CGMCC 1.15358</strain>
    </source>
</reference>
<gene>
    <name evidence="1" type="ORF">GCM10010989_14530</name>
</gene>
<dbReference type="OrthoDB" id="7432862at2"/>